<evidence type="ECO:0000256" key="1">
    <source>
        <dbReference type="SAM" id="MobiDB-lite"/>
    </source>
</evidence>
<evidence type="ECO:0000313" key="3">
    <source>
        <dbReference type="Proteomes" id="UP000184501"/>
    </source>
</evidence>
<protein>
    <recommendedName>
        <fullName evidence="4">PE family protein</fullName>
    </recommendedName>
</protein>
<name>A0A1M4Z2F6_STRHI</name>
<gene>
    <name evidence="2" type="ORF">SAMN05444320_102576</name>
</gene>
<reference evidence="2 3" key="1">
    <citation type="submission" date="2016-11" db="EMBL/GenBank/DDBJ databases">
        <authorList>
            <person name="Jaros S."/>
            <person name="Januszkiewicz K."/>
            <person name="Wedrychowicz H."/>
        </authorList>
    </citation>
    <scope>NUCLEOTIDE SEQUENCE [LARGE SCALE GENOMIC DNA]</scope>
    <source>
        <strain evidence="2 3">DSM 44523</strain>
    </source>
</reference>
<proteinExistence type="predicted"/>
<feature type="region of interest" description="Disordered" evidence="1">
    <location>
        <begin position="97"/>
        <end position="117"/>
    </location>
</feature>
<evidence type="ECO:0008006" key="4">
    <source>
        <dbReference type="Google" id="ProtNLM"/>
    </source>
</evidence>
<dbReference type="OrthoDB" id="3697109at2"/>
<dbReference type="RefSeq" id="WP_073480785.1">
    <property type="nucleotide sequence ID" value="NZ_FQVN01000002.1"/>
</dbReference>
<keyword evidence="3" id="KW-1185">Reference proteome</keyword>
<dbReference type="STRING" id="2017.SAMN05444320_102576"/>
<dbReference type="AlphaFoldDB" id="A0A1M4Z2F6"/>
<sequence>MDVENSNSMPLSGGWQVEPERVRAFAQAVAQVRADFEALRADAEELMNPANQPRMGTSPVGLALTDKFTDRLGGTEGLLEQLAVALGRMNEFIESAESSAARYTHEDTTAADSLRTT</sequence>
<organism evidence="2 3">
    <name type="scientific">Streptoalloteichus hindustanus</name>
    <dbReference type="NCBI Taxonomy" id="2017"/>
    <lineage>
        <taxon>Bacteria</taxon>
        <taxon>Bacillati</taxon>
        <taxon>Actinomycetota</taxon>
        <taxon>Actinomycetes</taxon>
        <taxon>Pseudonocardiales</taxon>
        <taxon>Pseudonocardiaceae</taxon>
        <taxon>Streptoalloteichus</taxon>
    </lineage>
</organism>
<evidence type="ECO:0000313" key="2">
    <source>
        <dbReference type="EMBL" id="SHF12190.1"/>
    </source>
</evidence>
<dbReference type="EMBL" id="FQVN01000002">
    <property type="protein sequence ID" value="SHF12190.1"/>
    <property type="molecule type" value="Genomic_DNA"/>
</dbReference>
<dbReference type="Proteomes" id="UP000184501">
    <property type="component" value="Unassembled WGS sequence"/>
</dbReference>
<accession>A0A1M4Z2F6</accession>